<feature type="binding site" evidence="4">
    <location>
        <position position="63"/>
    </location>
    <ligand>
        <name>substrate</name>
    </ligand>
</feature>
<dbReference type="GO" id="GO:0046872">
    <property type="term" value="F:metal ion binding"/>
    <property type="evidence" value="ECO:0007669"/>
    <property type="project" value="UniProtKB-KW"/>
</dbReference>
<feature type="binding site" evidence="4">
    <location>
        <position position="58"/>
    </location>
    <ligand>
        <name>substrate</name>
    </ligand>
</feature>
<accession>A0A1T0CWC0</accession>
<feature type="binding site" evidence="4">
    <location>
        <begin position="142"/>
        <end position="150"/>
    </location>
    <ligand>
        <name>ATP</name>
        <dbReference type="ChEBI" id="CHEBI:30616"/>
    </ligand>
</feature>
<dbReference type="InterPro" id="IPR002698">
    <property type="entry name" value="FTHF_cligase"/>
</dbReference>
<name>A0A1T0CWC0_9GAMM</name>
<dbReference type="GO" id="GO:0030272">
    <property type="term" value="F:5-formyltetrahydrofolate cyclo-ligase activity"/>
    <property type="evidence" value="ECO:0007669"/>
    <property type="project" value="UniProtKB-EC"/>
</dbReference>
<keyword evidence="7" id="KW-1185">Reference proteome</keyword>
<dbReference type="Pfam" id="PF01812">
    <property type="entry name" value="5-FTHF_cyc-lig"/>
    <property type="match status" value="1"/>
</dbReference>
<evidence type="ECO:0000256" key="3">
    <source>
        <dbReference type="ARBA" id="ARBA00022840"/>
    </source>
</evidence>
<evidence type="ECO:0000256" key="5">
    <source>
        <dbReference type="RuleBase" id="RU361279"/>
    </source>
</evidence>
<dbReference type="GO" id="GO:0009396">
    <property type="term" value="P:folic acid-containing compound biosynthetic process"/>
    <property type="evidence" value="ECO:0007669"/>
    <property type="project" value="TreeGrafter"/>
</dbReference>
<dbReference type="STRING" id="573983.B0681_01950"/>
<evidence type="ECO:0000256" key="2">
    <source>
        <dbReference type="ARBA" id="ARBA00022741"/>
    </source>
</evidence>
<proteinExistence type="inferred from homology"/>
<dbReference type="InterPro" id="IPR024185">
    <property type="entry name" value="FTHF_cligase-like_sf"/>
</dbReference>
<dbReference type="AlphaFoldDB" id="A0A1T0CWC0"/>
<dbReference type="RefSeq" id="WP_078317047.1">
    <property type="nucleotide sequence ID" value="NZ_MUYV01000001.1"/>
</dbReference>
<organism evidence="6 7">
    <name type="scientific">Moraxella porci DSM 25326</name>
    <dbReference type="NCBI Taxonomy" id="573983"/>
    <lineage>
        <taxon>Bacteria</taxon>
        <taxon>Pseudomonadati</taxon>
        <taxon>Pseudomonadota</taxon>
        <taxon>Gammaproteobacteria</taxon>
        <taxon>Moraxellales</taxon>
        <taxon>Moraxellaceae</taxon>
        <taxon>Moraxella</taxon>
    </lineage>
</organism>
<dbReference type="PIRSF" id="PIRSF006806">
    <property type="entry name" value="FTHF_cligase"/>
    <property type="match status" value="1"/>
</dbReference>
<protein>
    <recommendedName>
        <fullName evidence="5">5-formyltetrahydrofolate cyclo-ligase</fullName>
        <ecNumber evidence="5">6.3.3.2</ecNumber>
    </recommendedName>
</protein>
<dbReference type="PANTHER" id="PTHR23407">
    <property type="entry name" value="ATPASE INHIBITOR/5-FORMYLTETRAHYDROFOLATE CYCLO-LIGASE"/>
    <property type="match status" value="1"/>
</dbReference>
<dbReference type="Gene3D" id="3.40.50.10420">
    <property type="entry name" value="NagB/RpiA/CoA transferase-like"/>
    <property type="match status" value="1"/>
</dbReference>
<evidence type="ECO:0000256" key="1">
    <source>
        <dbReference type="ARBA" id="ARBA00010638"/>
    </source>
</evidence>
<comment type="cofactor">
    <cofactor evidence="5">
        <name>Mg(2+)</name>
        <dbReference type="ChEBI" id="CHEBI:18420"/>
    </cofactor>
</comment>
<dbReference type="GO" id="GO:0035999">
    <property type="term" value="P:tetrahydrofolate interconversion"/>
    <property type="evidence" value="ECO:0007669"/>
    <property type="project" value="TreeGrafter"/>
</dbReference>
<comment type="caution">
    <text evidence="6">The sequence shown here is derived from an EMBL/GenBank/DDBJ whole genome shotgun (WGS) entry which is preliminary data.</text>
</comment>
<keyword evidence="3 4" id="KW-0067">ATP-binding</keyword>
<dbReference type="NCBIfam" id="TIGR02727">
    <property type="entry name" value="MTHFS_bact"/>
    <property type="match status" value="1"/>
</dbReference>
<gene>
    <name evidence="6" type="ORF">B0681_01950</name>
</gene>
<keyword evidence="6" id="KW-0436">Ligase</keyword>
<sequence length="196" mass="22049">MENCTKPAPSPSDYRKLMRRTRRALSDRQRHQAAQAAMRQLIKLDDLLPKGANIGFYLAGFGELPTDGIVSFCQRRGHQAYLPITTSEQPLSFAPIHGNLNQTPLKKHRLGMYEPVTKPILAAAQMDAIICPVVAVDMTGVRLGMGGGYYDRTFARTTDCLKVAWCYDFQIVPSLPRQPWDMVVDVIISDQRFIRP</sequence>
<keyword evidence="5" id="KW-0460">Magnesium</keyword>
<reference evidence="6 7" key="1">
    <citation type="submission" date="2017-02" db="EMBL/GenBank/DDBJ databases">
        <title>Draft genome sequence of Moraxella porci CCUG 54912T type strain.</title>
        <authorList>
            <person name="Salva-Serra F."/>
            <person name="Engstrom-Jakobsson H."/>
            <person name="Thorell K."/>
            <person name="Jaen-Luchoro D."/>
            <person name="Gonzales-Siles L."/>
            <person name="Karlsson R."/>
            <person name="Yazdan S."/>
            <person name="Boulund F."/>
            <person name="Johnning A."/>
            <person name="Engstrand L."/>
            <person name="Kristiansson E."/>
            <person name="Moore E."/>
        </authorList>
    </citation>
    <scope>NUCLEOTIDE SEQUENCE [LARGE SCALE GENOMIC DNA]</scope>
    <source>
        <strain evidence="6 7">CCUG 54912</strain>
    </source>
</reference>
<comment type="similarity">
    <text evidence="1 5">Belongs to the 5-formyltetrahydrofolate cyclo-ligase family.</text>
</comment>
<dbReference type="Proteomes" id="UP000190683">
    <property type="component" value="Unassembled WGS sequence"/>
</dbReference>
<dbReference type="GO" id="GO:0005524">
    <property type="term" value="F:ATP binding"/>
    <property type="evidence" value="ECO:0007669"/>
    <property type="project" value="UniProtKB-KW"/>
</dbReference>
<dbReference type="PANTHER" id="PTHR23407:SF1">
    <property type="entry name" value="5-FORMYLTETRAHYDROFOLATE CYCLO-LIGASE"/>
    <property type="match status" value="1"/>
</dbReference>
<dbReference type="InterPro" id="IPR037171">
    <property type="entry name" value="NagB/RpiA_transferase-like"/>
</dbReference>
<dbReference type="EMBL" id="MUYV01000001">
    <property type="protein sequence ID" value="OOS26653.1"/>
    <property type="molecule type" value="Genomic_DNA"/>
</dbReference>
<dbReference type="EC" id="6.3.3.2" evidence="5"/>
<evidence type="ECO:0000313" key="7">
    <source>
        <dbReference type="Proteomes" id="UP000190683"/>
    </source>
</evidence>
<evidence type="ECO:0000313" key="6">
    <source>
        <dbReference type="EMBL" id="OOS26653.1"/>
    </source>
</evidence>
<evidence type="ECO:0000256" key="4">
    <source>
        <dbReference type="PIRSR" id="PIRSR006806-1"/>
    </source>
</evidence>
<keyword evidence="5" id="KW-0479">Metal-binding</keyword>
<keyword evidence="2 4" id="KW-0547">Nucleotide-binding</keyword>
<dbReference type="SUPFAM" id="SSF100950">
    <property type="entry name" value="NagB/RpiA/CoA transferase-like"/>
    <property type="match status" value="1"/>
</dbReference>
<comment type="catalytic activity">
    <reaction evidence="5">
        <text>(6S)-5-formyl-5,6,7,8-tetrahydrofolate + ATP = (6R)-5,10-methenyltetrahydrofolate + ADP + phosphate</text>
        <dbReference type="Rhea" id="RHEA:10488"/>
        <dbReference type="ChEBI" id="CHEBI:30616"/>
        <dbReference type="ChEBI" id="CHEBI:43474"/>
        <dbReference type="ChEBI" id="CHEBI:57455"/>
        <dbReference type="ChEBI" id="CHEBI:57457"/>
        <dbReference type="ChEBI" id="CHEBI:456216"/>
        <dbReference type="EC" id="6.3.3.2"/>
    </reaction>
</comment>